<reference evidence="4" key="1">
    <citation type="submission" date="2022-07" db="EMBL/GenBank/DDBJ databases">
        <title>The genome of Lyophyllum shimeji provides insight into the initial evolution of ectomycorrhizal fungal genome.</title>
        <authorList>
            <person name="Kobayashi Y."/>
            <person name="Shibata T."/>
            <person name="Hirakawa H."/>
            <person name="Shigenobu S."/>
            <person name="Nishiyama T."/>
            <person name="Yamada A."/>
            <person name="Hasebe M."/>
            <person name="Kawaguchi M."/>
        </authorList>
    </citation>
    <scope>NUCLEOTIDE SEQUENCE</scope>
    <source>
        <strain evidence="4">AT787</strain>
    </source>
</reference>
<feature type="domain" description="GAG-pre-integrase" evidence="2">
    <location>
        <begin position="533"/>
        <end position="580"/>
    </location>
</feature>
<feature type="domain" description="Retrovirus-related Pol polyprotein from transposon TNT 1-94-like beta-barrel" evidence="3">
    <location>
        <begin position="422"/>
        <end position="497"/>
    </location>
</feature>
<dbReference type="InterPro" id="IPR025724">
    <property type="entry name" value="GAG-pre-integrase_dom"/>
</dbReference>
<dbReference type="Pfam" id="PF22936">
    <property type="entry name" value="Pol_BBD"/>
    <property type="match status" value="1"/>
</dbReference>
<keyword evidence="5" id="KW-1185">Reference proteome</keyword>
<comment type="caution">
    <text evidence="4">The sequence shown here is derived from an EMBL/GenBank/DDBJ whole genome shotgun (WGS) entry which is preliminary data.</text>
</comment>
<evidence type="ECO:0000256" key="1">
    <source>
        <dbReference type="SAM" id="MobiDB-lite"/>
    </source>
</evidence>
<dbReference type="InterPro" id="IPR054722">
    <property type="entry name" value="PolX-like_BBD"/>
</dbReference>
<dbReference type="Pfam" id="PF13976">
    <property type="entry name" value="gag_pre-integrs"/>
    <property type="match status" value="1"/>
</dbReference>
<gene>
    <name evidence="4" type="ORF">LshimejAT787_0103430</name>
</gene>
<proteinExistence type="predicted"/>
<organism evidence="4 5">
    <name type="scientific">Lyophyllum shimeji</name>
    <name type="common">Hon-shimeji</name>
    <name type="synonym">Tricholoma shimeji</name>
    <dbReference type="NCBI Taxonomy" id="47721"/>
    <lineage>
        <taxon>Eukaryota</taxon>
        <taxon>Fungi</taxon>
        <taxon>Dikarya</taxon>
        <taxon>Basidiomycota</taxon>
        <taxon>Agaricomycotina</taxon>
        <taxon>Agaricomycetes</taxon>
        <taxon>Agaricomycetidae</taxon>
        <taxon>Agaricales</taxon>
        <taxon>Tricholomatineae</taxon>
        <taxon>Lyophyllaceae</taxon>
        <taxon>Lyophyllum</taxon>
    </lineage>
</organism>
<dbReference type="Pfam" id="PF14223">
    <property type="entry name" value="Retrotran_gag_2"/>
    <property type="match status" value="1"/>
</dbReference>
<protein>
    <recommendedName>
        <fullName evidence="6">GAG-pre-integrase domain-containing protein</fullName>
    </recommendedName>
</protein>
<feature type="compositionally biased region" description="Basic and acidic residues" evidence="1">
    <location>
        <begin position="299"/>
        <end position="309"/>
    </location>
</feature>
<feature type="region of interest" description="Disordered" evidence="1">
    <location>
        <begin position="291"/>
        <end position="316"/>
    </location>
</feature>
<dbReference type="Proteomes" id="UP001063166">
    <property type="component" value="Unassembled WGS sequence"/>
</dbReference>
<accession>A0A9P3UH92</accession>
<dbReference type="AlphaFoldDB" id="A0A9P3UH92"/>
<evidence type="ECO:0000259" key="2">
    <source>
        <dbReference type="Pfam" id="PF13976"/>
    </source>
</evidence>
<evidence type="ECO:0008006" key="6">
    <source>
        <dbReference type="Google" id="ProtNLM"/>
    </source>
</evidence>
<dbReference type="EMBL" id="BRPK01000001">
    <property type="protein sequence ID" value="GLB33459.1"/>
    <property type="molecule type" value="Genomic_DNA"/>
</dbReference>
<evidence type="ECO:0000313" key="5">
    <source>
        <dbReference type="Proteomes" id="UP001063166"/>
    </source>
</evidence>
<dbReference type="OrthoDB" id="3251181at2759"/>
<evidence type="ECO:0000259" key="3">
    <source>
        <dbReference type="Pfam" id="PF22936"/>
    </source>
</evidence>
<evidence type="ECO:0000313" key="4">
    <source>
        <dbReference type="EMBL" id="GLB33459.1"/>
    </source>
</evidence>
<name>A0A9P3UH92_LYOSH</name>
<sequence>MPSSDSGSSPKMVKPTDATNPSITAIKMSVGFSGAKLERDKGDFKTWVRVFRGFVTLNHLRGYIFEPLVRAPDRDEEPNAYRNYVENCDMALAALQTAVADSELEYIDWEKSPKACFDALRTRHQSAGPVRQIALIREALSTYCSHTEPLPTTVRRICDTIDQAYEMGEITRDLLKCFAILNSLNDRAFEAIQSTINRALSDATASNPYTSDQVRSLIDSEQTLINAKKRMQPLDTALVAKSAHTHNHGPNTDCCSICFGLGRRCGGHTSEWCVQKGGGCEGKTIPEAQKARAAHKTARKADKEKEKGTKSGSGGSTSTKISVLYTVNGKAYVAHVDPSDITEVAGGAPKQEFAGLASAPLPSSDSSVPHTHFAWLAAEGGNLTTGVHWSDFSKGTDASAFTAVEPSGWTNRPPIPLDISPFYADTGATCYLTPDPNDFTTITAIPPRSINGVGGSSIDAHGIGQIHLQTAEGKRLVLDNALYVPKSTVRLLSISALCINAHTTAHFNDEGVKIYDKSTGNFLVGGTLIPNQRLYALDLQFVSADRALAARQSTDLGTWHRRLGHANYQTIRAMAKSGTIADKDACTEEA</sequence>